<organism evidence="2">
    <name type="scientific">hydrothermal vent metagenome</name>
    <dbReference type="NCBI Taxonomy" id="652676"/>
    <lineage>
        <taxon>unclassified sequences</taxon>
        <taxon>metagenomes</taxon>
        <taxon>ecological metagenomes</taxon>
    </lineage>
</organism>
<reference evidence="2" key="1">
    <citation type="submission" date="2018-06" db="EMBL/GenBank/DDBJ databases">
        <authorList>
            <person name="Zhirakovskaya E."/>
        </authorList>
    </citation>
    <scope>NUCLEOTIDE SEQUENCE</scope>
</reference>
<proteinExistence type="predicted"/>
<sequence length="103" mass="11338">MDYSDEDQEISPGPRILVWILLISAVFALSGFIPLILARRAHPLENLYRNCIEGESGIRPDDSLEITTQDGIPIAVALGGIESVPGDVQQLCFDLIVRVATYR</sequence>
<dbReference type="EMBL" id="UOEI01000464">
    <property type="protein sequence ID" value="VAW06297.1"/>
    <property type="molecule type" value="Genomic_DNA"/>
</dbReference>
<evidence type="ECO:0000256" key="1">
    <source>
        <dbReference type="SAM" id="Phobius"/>
    </source>
</evidence>
<dbReference type="AlphaFoldDB" id="A0A3B0SYX7"/>
<gene>
    <name evidence="2" type="ORF">MNBD_ACTINO01-714</name>
</gene>
<keyword evidence="1" id="KW-0812">Transmembrane</keyword>
<keyword evidence="1" id="KW-0472">Membrane</keyword>
<accession>A0A3B0SYX7</accession>
<protein>
    <submittedName>
        <fullName evidence="2">Uncharacterized protein</fullName>
    </submittedName>
</protein>
<evidence type="ECO:0000313" key="2">
    <source>
        <dbReference type="EMBL" id="VAW06297.1"/>
    </source>
</evidence>
<name>A0A3B0SYX7_9ZZZZ</name>
<feature type="transmembrane region" description="Helical" evidence="1">
    <location>
        <begin position="16"/>
        <end position="38"/>
    </location>
</feature>
<keyword evidence="1" id="KW-1133">Transmembrane helix</keyword>